<protein>
    <recommendedName>
        <fullName evidence="1">DUF4145 domain-containing protein</fullName>
    </recommendedName>
</protein>
<dbReference type="Proteomes" id="UP001165042">
    <property type="component" value="Unassembled WGS sequence"/>
</dbReference>
<comment type="caution">
    <text evidence="2">The sequence shown here is derived from an EMBL/GenBank/DDBJ whole genome shotgun (WGS) entry which is preliminary data.</text>
</comment>
<name>A0A9W6QK19_9PSEU</name>
<evidence type="ECO:0000259" key="1">
    <source>
        <dbReference type="Pfam" id="PF13643"/>
    </source>
</evidence>
<dbReference type="InterPro" id="IPR025285">
    <property type="entry name" value="DUF4145"/>
</dbReference>
<dbReference type="Pfam" id="PF13643">
    <property type="entry name" value="DUF4145"/>
    <property type="match status" value="1"/>
</dbReference>
<organism evidence="2 3">
    <name type="scientific">Actinokineospora globicatena</name>
    <dbReference type="NCBI Taxonomy" id="103729"/>
    <lineage>
        <taxon>Bacteria</taxon>
        <taxon>Bacillati</taxon>
        <taxon>Actinomycetota</taxon>
        <taxon>Actinomycetes</taxon>
        <taxon>Pseudonocardiales</taxon>
        <taxon>Pseudonocardiaceae</taxon>
        <taxon>Actinokineospora</taxon>
    </lineage>
</organism>
<dbReference type="AlphaFoldDB" id="A0A9W6QK19"/>
<dbReference type="EMBL" id="BSSD01000004">
    <property type="protein sequence ID" value="GLW92461.1"/>
    <property type="molecule type" value="Genomic_DNA"/>
</dbReference>
<dbReference type="RefSeq" id="WP_285611026.1">
    <property type="nucleotide sequence ID" value="NZ_BSSD01000004.1"/>
</dbReference>
<evidence type="ECO:0000313" key="2">
    <source>
        <dbReference type="EMBL" id="GLW92461.1"/>
    </source>
</evidence>
<keyword evidence="3" id="KW-1185">Reference proteome</keyword>
<evidence type="ECO:0000313" key="3">
    <source>
        <dbReference type="Proteomes" id="UP001165042"/>
    </source>
</evidence>
<gene>
    <name evidence="2" type="ORF">Aglo03_32770</name>
</gene>
<reference evidence="2" key="1">
    <citation type="submission" date="2023-02" db="EMBL/GenBank/DDBJ databases">
        <title>Actinokineospora globicatena NBRC 15670.</title>
        <authorList>
            <person name="Ichikawa N."/>
            <person name="Sato H."/>
            <person name="Tonouchi N."/>
        </authorList>
    </citation>
    <scope>NUCLEOTIDE SEQUENCE</scope>
    <source>
        <strain evidence="2">NBRC 15670</strain>
    </source>
</reference>
<proteinExistence type="predicted"/>
<sequence>MGDGRERFAVQCPVCDARTQFDPVYGGKTLTNGMRGASVQEVAAECCVCQSLLIGHRSGGWFVPADGRAIVGKAFPDVPSPIAAAASQAYMCSQAGAPYGAMILARAVIEATAKEKQIVTGGLLAKIDELHSQGVIREYVRAGAHEVRHFGNEIAHGDLVAAIDPADVELALELMGEVLREVFQAPARVAAATAKRQAAASPPQQTT</sequence>
<accession>A0A9W6QK19</accession>
<feature type="domain" description="DUF4145" evidence="1">
    <location>
        <begin position="88"/>
        <end position="175"/>
    </location>
</feature>